<feature type="region of interest" description="Disordered" evidence="7">
    <location>
        <begin position="1"/>
        <end position="38"/>
    </location>
</feature>
<proteinExistence type="predicted"/>
<accession>A0AAW1WN04</accession>
<name>A0AAW1WN04_RUBAR</name>
<dbReference type="Gene3D" id="4.10.1000.10">
    <property type="entry name" value="Zinc finger, CCCH-type"/>
    <property type="match status" value="1"/>
</dbReference>
<dbReference type="InterPro" id="IPR041686">
    <property type="entry name" value="Znf-CCCH_3"/>
</dbReference>
<evidence type="ECO:0000256" key="7">
    <source>
        <dbReference type="SAM" id="MobiDB-lite"/>
    </source>
</evidence>
<dbReference type="InterPro" id="IPR000571">
    <property type="entry name" value="Znf_CCCH"/>
</dbReference>
<dbReference type="FunFam" id="4.10.1000.10:FF:000021">
    <property type="entry name" value="Zinc finger CCCH domain-containing protein 17"/>
    <property type="match status" value="1"/>
</dbReference>
<keyword evidence="4 6" id="KW-0862">Zinc</keyword>
<feature type="zinc finger region" description="C3H1-type" evidence="6">
    <location>
        <begin position="71"/>
        <end position="97"/>
    </location>
</feature>
<reference evidence="9 10" key="1">
    <citation type="journal article" date="2023" name="G3 (Bethesda)">
        <title>A chromosome-length genome assembly and annotation of blackberry (Rubus argutus, cv. 'Hillquist').</title>
        <authorList>
            <person name="Bruna T."/>
            <person name="Aryal R."/>
            <person name="Dudchenko O."/>
            <person name="Sargent D.J."/>
            <person name="Mead D."/>
            <person name="Buti M."/>
            <person name="Cavallini A."/>
            <person name="Hytonen T."/>
            <person name="Andres J."/>
            <person name="Pham M."/>
            <person name="Weisz D."/>
            <person name="Mascagni F."/>
            <person name="Usai G."/>
            <person name="Natali L."/>
            <person name="Bassil N."/>
            <person name="Fernandez G.E."/>
            <person name="Lomsadze A."/>
            <person name="Armour M."/>
            <person name="Olukolu B."/>
            <person name="Poorten T."/>
            <person name="Britton C."/>
            <person name="Davik J."/>
            <person name="Ashrafi H."/>
            <person name="Aiden E.L."/>
            <person name="Borodovsky M."/>
            <person name="Worthington M."/>
        </authorList>
    </citation>
    <scope>NUCLEOTIDE SEQUENCE [LARGE SCALE GENOMIC DNA]</scope>
    <source>
        <strain evidence="9">PI 553951</strain>
    </source>
</reference>
<comment type="caution">
    <text evidence="9">The sequence shown here is derived from an EMBL/GenBank/DDBJ whole genome shotgun (WGS) entry which is preliminary data.</text>
</comment>
<dbReference type="AlphaFoldDB" id="A0AAW1WN04"/>
<evidence type="ECO:0000256" key="3">
    <source>
        <dbReference type="ARBA" id="ARBA00022771"/>
    </source>
</evidence>
<evidence type="ECO:0000256" key="4">
    <source>
        <dbReference type="ARBA" id="ARBA00022833"/>
    </source>
</evidence>
<evidence type="ECO:0000313" key="9">
    <source>
        <dbReference type="EMBL" id="KAK9925617.1"/>
    </source>
</evidence>
<keyword evidence="2" id="KW-0677">Repeat</keyword>
<dbReference type="GO" id="GO:0008270">
    <property type="term" value="F:zinc ion binding"/>
    <property type="evidence" value="ECO:0007669"/>
    <property type="project" value="UniProtKB-KW"/>
</dbReference>
<dbReference type="Pfam" id="PF15663">
    <property type="entry name" value="zf-CCCH_3"/>
    <property type="match status" value="1"/>
</dbReference>
<evidence type="ECO:0000256" key="6">
    <source>
        <dbReference type="PROSITE-ProRule" id="PRU00723"/>
    </source>
</evidence>
<gene>
    <name evidence="9" type="ORF">M0R45_022888</name>
</gene>
<evidence type="ECO:0000256" key="2">
    <source>
        <dbReference type="ARBA" id="ARBA00022737"/>
    </source>
</evidence>
<protein>
    <recommendedName>
        <fullName evidence="8">C3H1-type domain-containing protein</fullName>
    </recommendedName>
</protein>
<dbReference type="Proteomes" id="UP001457282">
    <property type="component" value="Unassembled WGS sequence"/>
</dbReference>
<dbReference type="GO" id="GO:0003729">
    <property type="term" value="F:mRNA binding"/>
    <property type="evidence" value="ECO:0007669"/>
    <property type="project" value="TreeGrafter"/>
</dbReference>
<keyword evidence="1 6" id="KW-0479">Metal-binding</keyword>
<keyword evidence="10" id="KW-1185">Reference proteome</keyword>
<evidence type="ECO:0000259" key="8">
    <source>
        <dbReference type="PROSITE" id="PS50103"/>
    </source>
</evidence>
<dbReference type="SMART" id="SM00356">
    <property type="entry name" value="ZnF_C3H1"/>
    <property type="match status" value="2"/>
</dbReference>
<feature type="domain" description="C3H1-type" evidence="8">
    <location>
        <begin position="71"/>
        <end position="97"/>
    </location>
</feature>
<evidence type="ECO:0000256" key="5">
    <source>
        <dbReference type="ARBA" id="ARBA00023125"/>
    </source>
</evidence>
<sequence>MVVGAQPKPQPQSQPQQLSQQQPQKLPQQQPETSAEEEALKRNTDCVYFLASPVSCKKGGECEYRHSEHALYNPRDCWFWLNGNCLNLKCSFRHPPLDGLLGSPAASSAGPSLPLSHTANTCNPCYFQHE</sequence>
<keyword evidence="3 6" id="KW-0863">Zinc-finger</keyword>
<evidence type="ECO:0000313" key="10">
    <source>
        <dbReference type="Proteomes" id="UP001457282"/>
    </source>
</evidence>
<feature type="zinc finger region" description="C3H1-type" evidence="6">
    <location>
        <begin position="40"/>
        <end position="69"/>
    </location>
</feature>
<organism evidence="9 10">
    <name type="scientific">Rubus argutus</name>
    <name type="common">Southern blackberry</name>
    <dbReference type="NCBI Taxonomy" id="59490"/>
    <lineage>
        <taxon>Eukaryota</taxon>
        <taxon>Viridiplantae</taxon>
        <taxon>Streptophyta</taxon>
        <taxon>Embryophyta</taxon>
        <taxon>Tracheophyta</taxon>
        <taxon>Spermatophyta</taxon>
        <taxon>Magnoliopsida</taxon>
        <taxon>eudicotyledons</taxon>
        <taxon>Gunneridae</taxon>
        <taxon>Pentapetalae</taxon>
        <taxon>rosids</taxon>
        <taxon>fabids</taxon>
        <taxon>Rosales</taxon>
        <taxon>Rosaceae</taxon>
        <taxon>Rosoideae</taxon>
        <taxon>Rosoideae incertae sedis</taxon>
        <taxon>Rubus</taxon>
    </lineage>
</organism>
<evidence type="ECO:0000256" key="1">
    <source>
        <dbReference type="ARBA" id="ARBA00022723"/>
    </source>
</evidence>
<keyword evidence="5" id="KW-0238">DNA-binding</keyword>
<dbReference type="PANTHER" id="PTHR15725">
    <property type="entry name" value="ZN-FINGER, C-X8-C-X5-C-X3-H TYPE-CONTAINING"/>
    <property type="match status" value="1"/>
</dbReference>
<feature type="compositionally biased region" description="Low complexity" evidence="7">
    <location>
        <begin position="11"/>
        <end position="31"/>
    </location>
</feature>
<dbReference type="PROSITE" id="PS50103">
    <property type="entry name" value="ZF_C3H1"/>
    <property type="match status" value="2"/>
</dbReference>
<dbReference type="PANTHER" id="PTHR15725:SF14">
    <property type="entry name" value="ZINC FINGER CCCH DOMAIN-CONTAINING PROTEIN 11A"/>
    <property type="match status" value="1"/>
</dbReference>
<dbReference type="GO" id="GO:0003677">
    <property type="term" value="F:DNA binding"/>
    <property type="evidence" value="ECO:0007669"/>
    <property type="project" value="UniProtKB-KW"/>
</dbReference>
<dbReference type="EMBL" id="JBEDUW010000005">
    <property type="protein sequence ID" value="KAK9925617.1"/>
    <property type="molecule type" value="Genomic_DNA"/>
</dbReference>
<feature type="domain" description="C3H1-type" evidence="8">
    <location>
        <begin position="40"/>
        <end position="69"/>
    </location>
</feature>